<dbReference type="SUPFAM" id="SSF53448">
    <property type="entry name" value="Nucleotide-diphospho-sugar transferases"/>
    <property type="match status" value="1"/>
</dbReference>
<dbReference type="InterPro" id="IPR001173">
    <property type="entry name" value="Glyco_trans_2-like"/>
</dbReference>
<dbReference type="PANTHER" id="PTHR43685:SF11">
    <property type="entry name" value="GLYCOSYLTRANSFERASE TAGX-RELATED"/>
    <property type="match status" value="1"/>
</dbReference>
<gene>
    <name evidence="2" type="ORF">GCM10011390_19860</name>
</gene>
<name>A0A916ZJJ6_9HYPH</name>
<dbReference type="Proteomes" id="UP000644699">
    <property type="component" value="Unassembled WGS sequence"/>
</dbReference>
<organism evidence="2 3">
    <name type="scientific">Aureimonas endophytica</name>
    <dbReference type="NCBI Taxonomy" id="2027858"/>
    <lineage>
        <taxon>Bacteria</taxon>
        <taxon>Pseudomonadati</taxon>
        <taxon>Pseudomonadota</taxon>
        <taxon>Alphaproteobacteria</taxon>
        <taxon>Hyphomicrobiales</taxon>
        <taxon>Aurantimonadaceae</taxon>
        <taxon>Aureimonas</taxon>
    </lineage>
</organism>
<reference evidence="2" key="2">
    <citation type="submission" date="2020-09" db="EMBL/GenBank/DDBJ databases">
        <authorList>
            <person name="Sun Q."/>
            <person name="Zhou Y."/>
        </authorList>
    </citation>
    <scope>NUCLEOTIDE SEQUENCE</scope>
    <source>
        <strain evidence="2">CGMCC 1.15367</strain>
    </source>
</reference>
<keyword evidence="3" id="KW-1185">Reference proteome</keyword>
<comment type="caution">
    <text evidence="2">The sequence shown here is derived from an EMBL/GenBank/DDBJ whole genome shotgun (WGS) entry which is preliminary data.</text>
</comment>
<protein>
    <recommendedName>
        <fullName evidence="1">Glycosyltransferase 2-like domain-containing protein</fullName>
    </recommendedName>
</protein>
<reference evidence="2" key="1">
    <citation type="journal article" date="2014" name="Int. J. Syst. Evol. Microbiol.">
        <title>Complete genome sequence of Corynebacterium casei LMG S-19264T (=DSM 44701T), isolated from a smear-ripened cheese.</title>
        <authorList>
            <consortium name="US DOE Joint Genome Institute (JGI-PGF)"/>
            <person name="Walter F."/>
            <person name="Albersmeier A."/>
            <person name="Kalinowski J."/>
            <person name="Ruckert C."/>
        </authorList>
    </citation>
    <scope>NUCLEOTIDE SEQUENCE</scope>
    <source>
        <strain evidence="2">CGMCC 1.15367</strain>
    </source>
</reference>
<dbReference type="Gene3D" id="3.90.550.10">
    <property type="entry name" value="Spore Coat Polysaccharide Biosynthesis Protein SpsA, Chain A"/>
    <property type="match status" value="1"/>
</dbReference>
<dbReference type="EMBL" id="BMIQ01000002">
    <property type="protein sequence ID" value="GGE01059.1"/>
    <property type="molecule type" value="Genomic_DNA"/>
</dbReference>
<sequence>MEGGIEEPAGSDGLVSICIPTFERPQLIRETIASCLAQTHRPIEILIGDDSRTSETEDLVRSLPLPEGIVIRHERNRERLGQSGNVNRLFHRAAGRYLLLIHDDDLMCPGGLDLLLAALATYPSARCVYGLQYVIAPGGTVLLERSAAWNARDRRVPDHAGPQPSPLRAALWQHVPNDGYLIDSRLAREIGYKHEREVGHAVDADFIIEAAKGLAPGDFVFVDAFICKYRLTPGSIARSPTINRRQDMFFMSLSRDETLRREDEARNGLLRRIATGAALDAAMAGRRRDALRILFSRHYDRPRFSRWTLYRLVCILSPRLGLRLKSLIGGA</sequence>
<dbReference type="Pfam" id="PF00535">
    <property type="entry name" value="Glycos_transf_2"/>
    <property type="match status" value="1"/>
</dbReference>
<evidence type="ECO:0000313" key="2">
    <source>
        <dbReference type="EMBL" id="GGE01059.1"/>
    </source>
</evidence>
<dbReference type="InterPro" id="IPR050834">
    <property type="entry name" value="Glycosyltransf_2"/>
</dbReference>
<dbReference type="CDD" id="cd00761">
    <property type="entry name" value="Glyco_tranf_GTA_type"/>
    <property type="match status" value="1"/>
</dbReference>
<accession>A0A916ZJJ6</accession>
<proteinExistence type="predicted"/>
<dbReference type="RefSeq" id="WP_188908042.1">
    <property type="nucleotide sequence ID" value="NZ_BMIQ01000002.1"/>
</dbReference>
<feature type="domain" description="Glycosyltransferase 2-like" evidence="1">
    <location>
        <begin position="16"/>
        <end position="125"/>
    </location>
</feature>
<dbReference type="AlphaFoldDB" id="A0A916ZJJ6"/>
<evidence type="ECO:0000259" key="1">
    <source>
        <dbReference type="Pfam" id="PF00535"/>
    </source>
</evidence>
<dbReference type="PANTHER" id="PTHR43685">
    <property type="entry name" value="GLYCOSYLTRANSFERASE"/>
    <property type="match status" value="1"/>
</dbReference>
<dbReference type="InterPro" id="IPR029044">
    <property type="entry name" value="Nucleotide-diphossugar_trans"/>
</dbReference>
<evidence type="ECO:0000313" key="3">
    <source>
        <dbReference type="Proteomes" id="UP000644699"/>
    </source>
</evidence>